<dbReference type="AlphaFoldDB" id="A0A507DEN1"/>
<feature type="region of interest" description="Disordered" evidence="1">
    <location>
        <begin position="1"/>
        <end position="55"/>
    </location>
</feature>
<keyword evidence="4" id="KW-1185">Reference proteome</keyword>
<organism evidence="2 5">
    <name type="scientific">Synchytrium endobioticum</name>
    <dbReference type="NCBI Taxonomy" id="286115"/>
    <lineage>
        <taxon>Eukaryota</taxon>
        <taxon>Fungi</taxon>
        <taxon>Fungi incertae sedis</taxon>
        <taxon>Chytridiomycota</taxon>
        <taxon>Chytridiomycota incertae sedis</taxon>
        <taxon>Chytridiomycetes</taxon>
        <taxon>Synchytriales</taxon>
        <taxon>Synchytriaceae</taxon>
        <taxon>Synchytrium</taxon>
    </lineage>
</organism>
<dbReference type="Proteomes" id="UP000317494">
    <property type="component" value="Unassembled WGS sequence"/>
</dbReference>
<dbReference type="EMBL" id="QEAN01000011">
    <property type="protein sequence ID" value="TPX53920.1"/>
    <property type="molecule type" value="Genomic_DNA"/>
</dbReference>
<dbReference type="EMBL" id="QEAM01000024">
    <property type="protein sequence ID" value="TPX50006.1"/>
    <property type="molecule type" value="Genomic_DNA"/>
</dbReference>
<comment type="caution">
    <text evidence="2">The sequence shown here is derived from an EMBL/GenBank/DDBJ whole genome shotgun (WGS) entry which is preliminary data.</text>
</comment>
<sequence length="120" mass="13373">MSRDQSAASGIDQLENQERQDRQGHQNEDVQHARKEASIVADAMNNSSDEDTPKVAGIAKREEVKALEEDERHERQFTNSMNPQIHAVQESKLVKEALGDIAEKEMNPALSVAHKNEEGA</sequence>
<evidence type="ECO:0000256" key="1">
    <source>
        <dbReference type="SAM" id="MobiDB-lite"/>
    </source>
</evidence>
<gene>
    <name evidence="2" type="ORF">SeLEV6574_g01164</name>
    <name evidence="3" type="ORF">SeMB42_g00554</name>
</gene>
<feature type="compositionally biased region" description="Basic and acidic residues" evidence="1">
    <location>
        <begin position="67"/>
        <end position="76"/>
    </location>
</feature>
<evidence type="ECO:0000313" key="4">
    <source>
        <dbReference type="Proteomes" id="UP000317494"/>
    </source>
</evidence>
<protein>
    <submittedName>
        <fullName evidence="2">Uncharacterized protein</fullName>
    </submittedName>
</protein>
<feature type="region of interest" description="Disordered" evidence="1">
    <location>
        <begin position="67"/>
        <end position="86"/>
    </location>
</feature>
<evidence type="ECO:0000313" key="5">
    <source>
        <dbReference type="Proteomes" id="UP000320475"/>
    </source>
</evidence>
<name>A0A507DEN1_9FUNG</name>
<accession>A0A507DEN1</accession>
<reference evidence="4 5" key="1">
    <citation type="journal article" date="2019" name="Sci. Rep.">
        <title>Comparative genomics of chytrid fungi reveal insights into the obligate biotrophic and pathogenic lifestyle of Synchytrium endobioticum.</title>
        <authorList>
            <person name="van de Vossenberg B.T.L.H."/>
            <person name="Warris S."/>
            <person name="Nguyen H.D.T."/>
            <person name="van Gent-Pelzer M.P.E."/>
            <person name="Joly D.L."/>
            <person name="van de Geest H.C."/>
            <person name="Bonants P.J.M."/>
            <person name="Smith D.S."/>
            <person name="Levesque C.A."/>
            <person name="van der Lee T.A.J."/>
        </authorList>
    </citation>
    <scope>NUCLEOTIDE SEQUENCE [LARGE SCALE GENOMIC DNA]</scope>
    <source>
        <strain evidence="2 5">LEV6574</strain>
        <strain evidence="3 4">MB42</strain>
    </source>
</reference>
<feature type="compositionally biased region" description="Basic and acidic residues" evidence="1">
    <location>
        <begin position="16"/>
        <end position="37"/>
    </location>
</feature>
<evidence type="ECO:0000313" key="3">
    <source>
        <dbReference type="EMBL" id="TPX53920.1"/>
    </source>
</evidence>
<dbReference type="Proteomes" id="UP000320475">
    <property type="component" value="Unassembled WGS sequence"/>
</dbReference>
<dbReference type="VEuPathDB" id="FungiDB:SeMB42_g00554"/>
<proteinExistence type="predicted"/>
<evidence type="ECO:0000313" key="2">
    <source>
        <dbReference type="EMBL" id="TPX50006.1"/>
    </source>
</evidence>